<protein>
    <recommendedName>
        <fullName evidence="5">Syntaxin 6/10/61 N-terminal domain-containing protein</fullName>
    </recommendedName>
</protein>
<keyword evidence="7" id="KW-1185">Reference proteome</keyword>
<dbReference type="PANTHER" id="PTHR34949:SF6">
    <property type="entry name" value="EXPRESSED PROTEIN"/>
    <property type="match status" value="1"/>
</dbReference>
<comment type="subcellular location">
    <subcellularLocation>
        <location evidence="2">Endomembrane system</location>
        <topology evidence="2">Single-pass type IV membrane protein</topology>
    </subcellularLocation>
</comment>
<dbReference type="InterPro" id="IPR010989">
    <property type="entry name" value="SNARE"/>
</dbReference>
<dbReference type="AlphaFoldDB" id="A0AAV5JCW3"/>
<evidence type="ECO:0000256" key="2">
    <source>
        <dbReference type="ARBA" id="ARBA00046280"/>
    </source>
</evidence>
<keyword evidence="4" id="KW-1133">Transmembrane helix</keyword>
<accession>A0AAV5JCW3</accession>
<organism evidence="6 7">
    <name type="scientific">Rubroshorea leprosula</name>
    <dbReference type="NCBI Taxonomy" id="152421"/>
    <lineage>
        <taxon>Eukaryota</taxon>
        <taxon>Viridiplantae</taxon>
        <taxon>Streptophyta</taxon>
        <taxon>Embryophyta</taxon>
        <taxon>Tracheophyta</taxon>
        <taxon>Spermatophyta</taxon>
        <taxon>Magnoliopsida</taxon>
        <taxon>eudicotyledons</taxon>
        <taxon>Gunneridae</taxon>
        <taxon>Pentapetalae</taxon>
        <taxon>rosids</taxon>
        <taxon>malvids</taxon>
        <taxon>Malvales</taxon>
        <taxon>Dipterocarpaceae</taxon>
        <taxon>Rubroshorea</taxon>
    </lineage>
</organism>
<dbReference type="InterPro" id="IPR015260">
    <property type="entry name" value="Syntaxin-6/10/61_N"/>
</dbReference>
<dbReference type="Gene3D" id="1.20.58.90">
    <property type="match status" value="1"/>
</dbReference>
<dbReference type="Proteomes" id="UP001054252">
    <property type="component" value="Unassembled WGS sequence"/>
</dbReference>
<keyword evidence="1" id="KW-0813">Transport</keyword>
<feature type="domain" description="Syntaxin 6/10/61 N-terminal" evidence="5">
    <location>
        <begin position="1"/>
        <end position="77"/>
    </location>
</feature>
<dbReference type="GO" id="GO:0012505">
    <property type="term" value="C:endomembrane system"/>
    <property type="evidence" value="ECO:0007669"/>
    <property type="project" value="UniProtKB-SubCell"/>
</dbReference>
<evidence type="ECO:0000256" key="3">
    <source>
        <dbReference type="SAM" id="MobiDB-lite"/>
    </source>
</evidence>
<name>A0AAV5JCW3_9ROSI</name>
<keyword evidence="4" id="KW-0812">Transmembrane</keyword>
<dbReference type="SUPFAM" id="SSF47661">
    <property type="entry name" value="t-snare proteins"/>
    <property type="match status" value="1"/>
</dbReference>
<feature type="compositionally biased region" description="Polar residues" evidence="3">
    <location>
        <begin position="123"/>
        <end position="133"/>
    </location>
</feature>
<dbReference type="GO" id="GO:0048193">
    <property type="term" value="P:Golgi vesicle transport"/>
    <property type="evidence" value="ECO:0007669"/>
    <property type="project" value="InterPro"/>
</dbReference>
<dbReference type="GO" id="GO:0016020">
    <property type="term" value="C:membrane"/>
    <property type="evidence" value="ECO:0007669"/>
    <property type="project" value="InterPro"/>
</dbReference>
<dbReference type="PANTHER" id="PTHR34949">
    <property type="entry name" value="OS05G0443700 PROTEIN"/>
    <property type="match status" value="1"/>
</dbReference>
<evidence type="ECO:0000313" key="6">
    <source>
        <dbReference type="EMBL" id="GKV10318.1"/>
    </source>
</evidence>
<evidence type="ECO:0000313" key="7">
    <source>
        <dbReference type="Proteomes" id="UP001054252"/>
    </source>
</evidence>
<keyword evidence="4" id="KW-0472">Membrane</keyword>
<dbReference type="EMBL" id="BPVZ01000032">
    <property type="protein sequence ID" value="GKV10318.1"/>
    <property type="molecule type" value="Genomic_DNA"/>
</dbReference>
<dbReference type="Pfam" id="PF09177">
    <property type="entry name" value="STX6_10_61_N"/>
    <property type="match status" value="1"/>
</dbReference>
<evidence type="ECO:0000256" key="1">
    <source>
        <dbReference type="ARBA" id="ARBA00022927"/>
    </source>
</evidence>
<feature type="transmembrane region" description="Helical" evidence="4">
    <location>
        <begin position="297"/>
        <end position="317"/>
    </location>
</feature>
<dbReference type="GO" id="GO:0015031">
    <property type="term" value="P:protein transport"/>
    <property type="evidence" value="ECO:0007669"/>
    <property type="project" value="UniProtKB-KW"/>
</dbReference>
<comment type="caution">
    <text evidence="6">The sequence shown here is derived from an EMBL/GenBank/DDBJ whole genome shotgun (WGS) entry which is preliminary data.</text>
</comment>
<gene>
    <name evidence="6" type="ORF">SLEP1_g21704</name>
</gene>
<sequence length="318" mass="35957">MESTYRTWIHATKDTSGTWKCEELCRDLYTTLGTTKWQLEEFGKAVQSSYNKGSGEDAKDRHLQFISAIEDQISRIEKSLQESALSEGKTMLPWVQLDEGECDELAWFLSGPSQSEENKDPNRNGNDNETPQEPVSDRLKNSSHSVDWGSLEARGERSHGHRRIASASADIDEWKIVIADAGFQQNLGPAKGQPPLPPRKIPSLSGFLNSMESASKLKWSTNSVRKWKAVDCQQETDLELLRSPQMTRGLNACYERSKSCLGCDDCYDKHLNGWYGAIQRQLQRSQYQVQYSQPFKVAFSIILFICLIVLIAVRTVVV</sequence>
<reference evidence="6 7" key="1">
    <citation type="journal article" date="2021" name="Commun. Biol.">
        <title>The genome of Shorea leprosula (Dipterocarpaceae) highlights the ecological relevance of drought in aseasonal tropical rainforests.</title>
        <authorList>
            <person name="Ng K.K.S."/>
            <person name="Kobayashi M.J."/>
            <person name="Fawcett J.A."/>
            <person name="Hatakeyama M."/>
            <person name="Paape T."/>
            <person name="Ng C.H."/>
            <person name="Ang C.C."/>
            <person name="Tnah L.H."/>
            <person name="Lee C.T."/>
            <person name="Nishiyama T."/>
            <person name="Sese J."/>
            <person name="O'Brien M.J."/>
            <person name="Copetti D."/>
            <person name="Mohd Noor M.I."/>
            <person name="Ong R.C."/>
            <person name="Putra M."/>
            <person name="Sireger I.Z."/>
            <person name="Indrioko S."/>
            <person name="Kosugi Y."/>
            <person name="Izuno A."/>
            <person name="Isagi Y."/>
            <person name="Lee S.L."/>
            <person name="Shimizu K.K."/>
        </authorList>
    </citation>
    <scope>NUCLEOTIDE SEQUENCE [LARGE SCALE GENOMIC DNA]</scope>
    <source>
        <strain evidence="6">214</strain>
    </source>
</reference>
<proteinExistence type="predicted"/>
<feature type="region of interest" description="Disordered" evidence="3">
    <location>
        <begin position="111"/>
        <end position="143"/>
    </location>
</feature>
<keyword evidence="1" id="KW-0653">Protein transport</keyword>
<evidence type="ECO:0000256" key="4">
    <source>
        <dbReference type="SAM" id="Phobius"/>
    </source>
</evidence>
<evidence type="ECO:0000259" key="5">
    <source>
        <dbReference type="Pfam" id="PF09177"/>
    </source>
</evidence>